<evidence type="ECO:0000256" key="3">
    <source>
        <dbReference type="SAM" id="Phobius"/>
    </source>
</evidence>
<dbReference type="HOGENOM" id="CLU_789282_0_0_9"/>
<name>H3NK27_9LACT</name>
<evidence type="ECO:0000313" key="6">
    <source>
        <dbReference type="EMBL" id="EHR36544.1"/>
    </source>
</evidence>
<evidence type="ECO:0000313" key="7">
    <source>
        <dbReference type="Proteomes" id="UP000006190"/>
    </source>
</evidence>
<comment type="caution">
    <text evidence="6">The sequence shown here is derived from an EMBL/GenBank/DDBJ whole genome shotgun (WGS) entry which is preliminary data.</text>
</comment>
<feature type="signal peptide" evidence="4">
    <location>
        <begin position="1"/>
        <end position="20"/>
    </location>
</feature>
<dbReference type="eggNOG" id="COG1196">
    <property type="taxonomic scope" value="Bacteria"/>
</dbReference>
<keyword evidence="3" id="KW-0812">Transmembrane</keyword>
<feature type="compositionally biased region" description="Basic and acidic residues" evidence="2">
    <location>
        <begin position="291"/>
        <end position="301"/>
    </location>
</feature>
<evidence type="ECO:0000259" key="5">
    <source>
        <dbReference type="Pfam" id="PF14257"/>
    </source>
</evidence>
<dbReference type="STRING" id="883113.HMPREF9708_01216"/>
<dbReference type="PROSITE" id="PS51257">
    <property type="entry name" value="PROKAR_LIPOPROTEIN"/>
    <property type="match status" value="1"/>
</dbReference>
<accession>H3NK27</accession>
<feature type="compositionally biased region" description="Polar residues" evidence="2">
    <location>
        <begin position="314"/>
        <end position="325"/>
    </location>
</feature>
<feature type="transmembrane region" description="Helical" evidence="3">
    <location>
        <begin position="247"/>
        <end position="272"/>
    </location>
</feature>
<organism evidence="6 7">
    <name type="scientific">Facklamia languida CCUG 37842</name>
    <dbReference type="NCBI Taxonomy" id="883113"/>
    <lineage>
        <taxon>Bacteria</taxon>
        <taxon>Bacillati</taxon>
        <taxon>Bacillota</taxon>
        <taxon>Bacilli</taxon>
        <taxon>Lactobacillales</taxon>
        <taxon>Aerococcaceae</taxon>
        <taxon>Facklamia</taxon>
    </lineage>
</organism>
<evidence type="ECO:0000256" key="4">
    <source>
        <dbReference type="SAM" id="SignalP"/>
    </source>
</evidence>
<proteinExistence type="predicted"/>
<dbReference type="InterPro" id="IPR025645">
    <property type="entry name" value="DUF4349"/>
</dbReference>
<evidence type="ECO:0000256" key="2">
    <source>
        <dbReference type="SAM" id="MobiDB-lite"/>
    </source>
</evidence>
<dbReference type="EMBL" id="AGEG01000014">
    <property type="protein sequence ID" value="EHR36544.1"/>
    <property type="molecule type" value="Genomic_DNA"/>
</dbReference>
<sequence>MKKKFKALALLLLSSSVLVACESSAFNSGNNSTPAVSELEKQSQDILESQPFMDFNGMISQETVNYQEAKDNLMQTITDHQIKIQYQDEGRHVTSNIGQNQGLMELSMTLKVKRENFMEAYNALQSIDKAILITSNLGSEDKEDEVDYQATELEEIEKEIAELEKQIEEEKDKDIRASLHQSLDQAKARRKELLDQQAATDKDLEWGTINYYLFERERIGNQENDDFSIGTQVGYSFNSFWIRTKRVFQWVIVFFLNILPYLLVLLVLSLLWRYILGPVLRKIFPKRKDDQKVKVHPDQKNHPSYGLAPRKTKQAINDTESQSQPSQPPIKEETIYPKLEDEPESQDHDPK</sequence>
<evidence type="ECO:0000256" key="1">
    <source>
        <dbReference type="SAM" id="Coils"/>
    </source>
</evidence>
<keyword evidence="1" id="KW-0175">Coiled coil</keyword>
<feature type="region of interest" description="Disordered" evidence="2">
    <location>
        <begin position="291"/>
        <end position="351"/>
    </location>
</feature>
<feature type="coiled-coil region" evidence="1">
    <location>
        <begin position="139"/>
        <end position="203"/>
    </location>
</feature>
<feature type="chain" id="PRO_5039198388" description="DUF4349 domain-containing protein" evidence="4">
    <location>
        <begin position="21"/>
        <end position="351"/>
    </location>
</feature>
<reference evidence="6 7" key="1">
    <citation type="submission" date="2012-01" db="EMBL/GenBank/DDBJ databases">
        <title>The Genome Sequence of Facklamia languida CCUG 37842.</title>
        <authorList>
            <consortium name="The Broad Institute Genome Sequencing Platform"/>
            <person name="Earl A."/>
            <person name="Ward D."/>
            <person name="Feldgarden M."/>
            <person name="Gevers D."/>
            <person name="Huys G."/>
            <person name="Young S.K."/>
            <person name="Zeng Q."/>
            <person name="Gargeya S."/>
            <person name="Fitzgerald M."/>
            <person name="Haas B."/>
            <person name="Abouelleil A."/>
            <person name="Alvarado L."/>
            <person name="Arachchi H.M."/>
            <person name="Berlin A."/>
            <person name="Chapman S.B."/>
            <person name="Gearin G."/>
            <person name="Goldberg J."/>
            <person name="Griggs A."/>
            <person name="Gujja S."/>
            <person name="Hansen M."/>
            <person name="Heiman D."/>
            <person name="Howarth C."/>
            <person name="Larimer J."/>
            <person name="Lui A."/>
            <person name="MacDonald P.J.P."/>
            <person name="McCowen C."/>
            <person name="Montmayeur A."/>
            <person name="Murphy C."/>
            <person name="Neiman D."/>
            <person name="Pearson M."/>
            <person name="Priest M."/>
            <person name="Roberts A."/>
            <person name="Saif S."/>
            <person name="Shea T."/>
            <person name="Sisk P."/>
            <person name="Stolte C."/>
            <person name="Sykes S."/>
            <person name="Wortman J."/>
            <person name="Nusbaum C."/>
            <person name="Birren B."/>
        </authorList>
    </citation>
    <scope>NUCLEOTIDE SEQUENCE [LARGE SCALE GENOMIC DNA]</scope>
    <source>
        <strain evidence="6 7">CCUG 37842</strain>
    </source>
</reference>
<keyword evidence="3" id="KW-0472">Membrane</keyword>
<keyword evidence="4" id="KW-0732">Signal</keyword>
<dbReference type="Pfam" id="PF14257">
    <property type="entry name" value="DUF4349"/>
    <property type="match status" value="1"/>
</dbReference>
<feature type="domain" description="DUF4349" evidence="5">
    <location>
        <begin position="59"/>
        <end position="273"/>
    </location>
</feature>
<keyword evidence="7" id="KW-1185">Reference proteome</keyword>
<dbReference type="Proteomes" id="UP000006190">
    <property type="component" value="Unassembled WGS sequence"/>
</dbReference>
<gene>
    <name evidence="6" type="ORF">HMPREF9708_01216</name>
</gene>
<protein>
    <recommendedName>
        <fullName evidence="5">DUF4349 domain-containing protein</fullName>
    </recommendedName>
</protein>
<keyword evidence="3" id="KW-1133">Transmembrane helix</keyword>
<dbReference type="PATRIC" id="fig|883113.3.peg.1212"/>
<feature type="compositionally biased region" description="Basic and acidic residues" evidence="2">
    <location>
        <begin position="330"/>
        <end position="351"/>
    </location>
</feature>
<dbReference type="AlphaFoldDB" id="H3NK27"/>